<dbReference type="EMBL" id="SRLO01000814">
    <property type="protein sequence ID" value="TNN45997.1"/>
    <property type="molecule type" value="Genomic_DNA"/>
</dbReference>
<evidence type="ECO:0000313" key="2">
    <source>
        <dbReference type="Proteomes" id="UP000314294"/>
    </source>
</evidence>
<comment type="caution">
    <text evidence="1">The sequence shown here is derived from an EMBL/GenBank/DDBJ whole genome shotgun (WGS) entry which is preliminary data.</text>
</comment>
<proteinExistence type="predicted"/>
<gene>
    <name evidence="1" type="ORF">EYF80_043806</name>
</gene>
<sequence length="82" mass="8721">MLAAPVDERLLVKSGALVPGSRCVGQQGTVRVSGPSGSLLPSWGGSSSGRLLLQERVKDPRVLMGQELHNIFRVKYLAQGAH</sequence>
<evidence type="ECO:0000313" key="1">
    <source>
        <dbReference type="EMBL" id="TNN45997.1"/>
    </source>
</evidence>
<accession>A0A4Z2FXL9</accession>
<dbReference type="Proteomes" id="UP000314294">
    <property type="component" value="Unassembled WGS sequence"/>
</dbReference>
<keyword evidence="2" id="KW-1185">Reference proteome</keyword>
<reference evidence="1 2" key="1">
    <citation type="submission" date="2019-03" db="EMBL/GenBank/DDBJ databases">
        <title>First draft genome of Liparis tanakae, snailfish: a comprehensive survey of snailfish specific genes.</title>
        <authorList>
            <person name="Kim W."/>
            <person name="Song I."/>
            <person name="Jeong J.-H."/>
            <person name="Kim D."/>
            <person name="Kim S."/>
            <person name="Ryu S."/>
            <person name="Song J.Y."/>
            <person name="Lee S.K."/>
        </authorList>
    </citation>
    <scope>NUCLEOTIDE SEQUENCE [LARGE SCALE GENOMIC DNA]</scope>
    <source>
        <tissue evidence="1">Muscle</tissue>
    </source>
</reference>
<protein>
    <submittedName>
        <fullName evidence="1">Uncharacterized protein</fullName>
    </submittedName>
</protein>
<name>A0A4Z2FXL9_9TELE</name>
<dbReference type="AlphaFoldDB" id="A0A4Z2FXL9"/>
<organism evidence="1 2">
    <name type="scientific">Liparis tanakae</name>
    <name type="common">Tanaka's snailfish</name>
    <dbReference type="NCBI Taxonomy" id="230148"/>
    <lineage>
        <taxon>Eukaryota</taxon>
        <taxon>Metazoa</taxon>
        <taxon>Chordata</taxon>
        <taxon>Craniata</taxon>
        <taxon>Vertebrata</taxon>
        <taxon>Euteleostomi</taxon>
        <taxon>Actinopterygii</taxon>
        <taxon>Neopterygii</taxon>
        <taxon>Teleostei</taxon>
        <taxon>Neoteleostei</taxon>
        <taxon>Acanthomorphata</taxon>
        <taxon>Eupercaria</taxon>
        <taxon>Perciformes</taxon>
        <taxon>Cottioidei</taxon>
        <taxon>Cottales</taxon>
        <taxon>Liparidae</taxon>
        <taxon>Liparis</taxon>
    </lineage>
</organism>